<evidence type="ECO:0000259" key="6">
    <source>
        <dbReference type="Pfam" id="PF01490"/>
    </source>
</evidence>
<accession>A0A812SCZ7</accession>
<dbReference type="PANTHER" id="PTHR22950">
    <property type="entry name" value="AMINO ACID TRANSPORTER"/>
    <property type="match status" value="1"/>
</dbReference>
<feature type="transmembrane region" description="Helical" evidence="5">
    <location>
        <begin position="408"/>
        <end position="432"/>
    </location>
</feature>
<evidence type="ECO:0000256" key="2">
    <source>
        <dbReference type="ARBA" id="ARBA00022692"/>
    </source>
</evidence>
<feature type="transmembrane region" description="Helical" evidence="5">
    <location>
        <begin position="198"/>
        <end position="218"/>
    </location>
</feature>
<feature type="transmembrane region" description="Helical" evidence="5">
    <location>
        <begin position="274"/>
        <end position="300"/>
    </location>
</feature>
<gene>
    <name evidence="7" type="ORF">SNAT2548_LOCUS26647</name>
</gene>
<evidence type="ECO:0000256" key="3">
    <source>
        <dbReference type="ARBA" id="ARBA00022989"/>
    </source>
</evidence>
<feature type="transmembrane region" description="Helical" evidence="5">
    <location>
        <begin position="381"/>
        <end position="402"/>
    </location>
</feature>
<evidence type="ECO:0000256" key="4">
    <source>
        <dbReference type="ARBA" id="ARBA00023136"/>
    </source>
</evidence>
<reference evidence="7" key="1">
    <citation type="submission" date="2021-02" db="EMBL/GenBank/DDBJ databases">
        <authorList>
            <person name="Dougan E. K."/>
            <person name="Rhodes N."/>
            <person name="Thang M."/>
            <person name="Chan C."/>
        </authorList>
    </citation>
    <scope>NUCLEOTIDE SEQUENCE</scope>
</reference>
<dbReference type="AlphaFoldDB" id="A0A812SCZ7"/>
<keyword evidence="2 5" id="KW-0812">Transmembrane</keyword>
<dbReference type="GO" id="GO:0016020">
    <property type="term" value="C:membrane"/>
    <property type="evidence" value="ECO:0007669"/>
    <property type="project" value="UniProtKB-SubCell"/>
</dbReference>
<dbReference type="Pfam" id="PF01490">
    <property type="entry name" value="Aa_trans"/>
    <property type="match status" value="1"/>
</dbReference>
<dbReference type="InterPro" id="IPR013057">
    <property type="entry name" value="AA_transpt_TM"/>
</dbReference>
<feature type="transmembrane region" description="Helical" evidence="5">
    <location>
        <begin position="68"/>
        <end position="88"/>
    </location>
</feature>
<evidence type="ECO:0000256" key="5">
    <source>
        <dbReference type="SAM" id="Phobius"/>
    </source>
</evidence>
<dbReference type="GO" id="GO:0015179">
    <property type="term" value="F:L-amino acid transmembrane transporter activity"/>
    <property type="evidence" value="ECO:0007669"/>
    <property type="project" value="TreeGrafter"/>
</dbReference>
<keyword evidence="4 5" id="KW-0472">Membrane</keyword>
<comment type="caution">
    <text evidence="7">The sequence shown here is derived from an EMBL/GenBank/DDBJ whole genome shotgun (WGS) entry which is preliminary data.</text>
</comment>
<evidence type="ECO:0000256" key="1">
    <source>
        <dbReference type="ARBA" id="ARBA00004141"/>
    </source>
</evidence>
<organism evidence="7 8">
    <name type="scientific">Symbiodinium natans</name>
    <dbReference type="NCBI Taxonomy" id="878477"/>
    <lineage>
        <taxon>Eukaryota</taxon>
        <taxon>Sar</taxon>
        <taxon>Alveolata</taxon>
        <taxon>Dinophyceae</taxon>
        <taxon>Suessiales</taxon>
        <taxon>Symbiodiniaceae</taxon>
        <taxon>Symbiodinium</taxon>
    </lineage>
</organism>
<dbReference type="EMBL" id="CAJNDS010002436">
    <property type="protein sequence ID" value="CAE7474295.1"/>
    <property type="molecule type" value="Genomic_DNA"/>
</dbReference>
<feature type="transmembrane region" description="Helical" evidence="5">
    <location>
        <begin position="169"/>
        <end position="192"/>
    </location>
</feature>
<evidence type="ECO:0000313" key="8">
    <source>
        <dbReference type="Proteomes" id="UP000604046"/>
    </source>
</evidence>
<name>A0A812SCZ7_9DINO</name>
<feature type="transmembrane region" description="Helical" evidence="5">
    <location>
        <begin position="239"/>
        <end position="262"/>
    </location>
</feature>
<evidence type="ECO:0000313" key="7">
    <source>
        <dbReference type="EMBL" id="CAE7474295.1"/>
    </source>
</evidence>
<feature type="transmembrane region" description="Helical" evidence="5">
    <location>
        <begin position="312"/>
        <end position="331"/>
    </location>
</feature>
<feature type="transmembrane region" description="Helical" evidence="5">
    <location>
        <begin position="351"/>
        <end position="372"/>
    </location>
</feature>
<feature type="transmembrane region" description="Helical" evidence="5">
    <location>
        <begin position="95"/>
        <end position="117"/>
    </location>
</feature>
<feature type="domain" description="Amino acid transporter transmembrane" evidence="6">
    <location>
        <begin position="66"/>
        <end position="408"/>
    </location>
</feature>
<keyword evidence="8" id="KW-1185">Reference proteome</keyword>
<keyword evidence="3 5" id="KW-1133">Transmembrane helix</keyword>
<dbReference type="Proteomes" id="UP000604046">
    <property type="component" value="Unassembled WGS sequence"/>
</dbReference>
<protein>
    <recommendedName>
        <fullName evidence="6">Amino acid transporter transmembrane domain-containing protein</fullName>
    </recommendedName>
</protein>
<comment type="subcellular location">
    <subcellularLocation>
        <location evidence="1">Membrane</location>
        <topology evidence="1">Multi-pass membrane protein</topology>
    </subcellularLocation>
</comment>
<sequence>MALTQPLLGPRRRSKAVVDPHSVNNDIMQATEMSTKNGNVELSNAAKDFAAEGAARVVVTKLMTGIEATFTLVSFLLNVAQMTLPFCFARVGWSAALLMMLVTGLCMHTALMLQEALVTLVSRGTPFPEYSDLARSAFGPAFATMTQAVAMAELAAYSSSCSINLGKALGAMLPVSEGTAILTSAAVCVLLSAFSDRVFAYIGLLSSLASVSIFVILVHSGWQAMRWSEDTAYIADPQYIPTSFAMILFSAGTHPLICTVLHSTRSHTELRRAILGAWTVFLVATIGFGSIVYGIFGPSFQPDIIANIGGEFRVIAGVWMAIKVLGIAVPMARPLGNAYGRALGVLCPTEIAGPLVMLPVLLCSAAVALYFADQIEALESVVGCTITSFNVLLVPAMSYILICKPSGASRYCAICYAALGGAMSISPMADFVRQLMQ</sequence>
<dbReference type="OrthoDB" id="436823at2759"/>
<proteinExistence type="predicted"/>